<organism evidence="1 2">
    <name type="scientific">Micromonospora rifamycinica</name>
    <dbReference type="NCBI Taxonomy" id="291594"/>
    <lineage>
        <taxon>Bacteria</taxon>
        <taxon>Bacillati</taxon>
        <taxon>Actinomycetota</taxon>
        <taxon>Actinomycetes</taxon>
        <taxon>Micromonosporales</taxon>
        <taxon>Micromonosporaceae</taxon>
        <taxon>Micromonospora</taxon>
    </lineage>
</organism>
<evidence type="ECO:0000313" key="1">
    <source>
        <dbReference type="EMBL" id="SCG39496.1"/>
    </source>
</evidence>
<keyword evidence="2" id="KW-1185">Reference proteome</keyword>
<accession>A0A1C5H0C9</accession>
<dbReference type="Proteomes" id="UP000198226">
    <property type="component" value="Chromosome I"/>
</dbReference>
<sequence length="80" mass="8156">MNVEVTAIEVDIRRLVLTGVDGPVDGTLAAEVGERLGRLVADRGLPAAGTPTTGPPTGGDLPTVLAETIWIRLGPSAVGR</sequence>
<gene>
    <name evidence="1" type="ORF">GA0070623_0554</name>
</gene>
<dbReference type="RefSeq" id="WP_089003877.1">
    <property type="nucleotide sequence ID" value="NZ_LT607752.1"/>
</dbReference>
<dbReference type="AlphaFoldDB" id="A0A1C5H0C9"/>
<dbReference type="OrthoDB" id="3403524at2"/>
<protein>
    <submittedName>
        <fullName evidence="1">Uncharacterized protein</fullName>
    </submittedName>
</protein>
<dbReference type="EMBL" id="LT607752">
    <property type="protein sequence ID" value="SCG39496.1"/>
    <property type="molecule type" value="Genomic_DNA"/>
</dbReference>
<evidence type="ECO:0000313" key="2">
    <source>
        <dbReference type="Proteomes" id="UP000198226"/>
    </source>
</evidence>
<name>A0A1C5H0C9_9ACTN</name>
<proteinExistence type="predicted"/>
<reference evidence="2" key="1">
    <citation type="submission" date="2016-06" db="EMBL/GenBank/DDBJ databases">
        <authorList>
            <person name="Varghese N."/>
            <person name="Submissions Spin"/>
        </authorList>
    </citation>
    <scope>NUCLEOTIDE SEQUENCE [LARGE SCALE GENOMIC DNA]</scope>
    <source>
        <strain evidence="2">DSM 44983</strain>
    </source>
</reference>